<feature type="region of interest" description="Disordered" evidence="1">
    <location>
        <begin position="57"/>
        <end position="81"/>
    </location>
</feature>
<dbReference type="EMBL" id="JAAMPI010002293">
    <property type="protein sequence ID" value="KAF4615728.1"/>
    <property type="molecule type" value="Genomic_DNA"/>
</dbReference>
<comment type="caution">
    <text evidence="2">The sequence shown here is derived from an EMBL/GenBank/DDBJ whole genome shotgun (WGS) entry which is preliminary data.</text>
</comment>
<evidence type="ECO:0000256" key="1">
    <source>
        <dbReference type="SAM" id="MobiDB-lite"/>
    </source>
</evidence>
<sequence length="195" mass="21494">MHTAHPLISHSNSTTPRLPFTTSFVLRSRVSRSNFIISVALSTDRYMTSRVIYNEPPSWLQPPQSSSPGRGPRRETAADVRNWKPFPRSIVDCAVPSSIVPALQPAAQFIKTTRTGRLTSTSSRATTGGRREQSMPITLGRAEKFAVAVGIMKPAVKLPFAIAARSRSLHRETAHRALIPIKWLRSANSGLWIVA</sequence>
<feature type="compositionally biased region" description="Basic and acidic residues" evidence="1">
    <location>
        <begin position="72"/>
        <end position="81"/>
    </location>
</feature>
<evidence type="ECO:0000313" key="2">
    <source>
        <dbReference type="EMBL" id="KAF4615728.1"/>
    </source>
</evidence>
<protein>
    <submittedName>
        <fullName evidence="2">Uncharacterized protein</fullName>
    </submittedName>
</protein>
<feature type="compositionally biased region" description="Low complexity" evidence="1">
    <location>
        <begin position="57"/>
        <end position="70"/>
    </location>
</feature>
<keyword evidence="3" id="KW-1185">Reference proteome</keyword>
<organism evidence="2 3">
    <name type="scientific">Cudoniella acicularis</name>
    <dbReference type="NCBI Taxonomy" id="354080"/>
    <lineage>
        <taxon>Eukaryota</taxon>
        <taxon>Fungi</taxon>
        <taxon>Dikarya</taxon>
        <taxon>Ascomycota</taxon>
        <taxon>Pezizomycotina</taxon>
        <taxon>Leotiomycetes</taxon>
        <taxon>Helotiales</taxon>
        <taxon>Tricladiaceae</taxon>
        <taxon>Cudoniella</taxon>
    </lineage>
</organism>
<accession>A0A8H4QRB1</accession>
<evidence type="ECO:0000313" key="3">
    <source>
        <dbReference type="Proteomes" id="UP000566819"/>
    </source>
</evidence>
<dbReference type="AlphaFoldDB" id="A0A8H4QRB1"/>
<proteinExistence type="predicted"/>
<name>A0A8H4QRB1_9HELO</name>
<gene>
    <name evidence="2" type="ORF">G7Y89_g15260</name>
</gene>
<reference evidence="2 3" key="1">
    <citation type="submission" date="2020-03" db="EMBL/GenBank/DDBJ databases">
        <title>Draft Genome Sequence of Cudoniella acicularis.</title>
        <authorList>
            <person name="Buettner E."/>
            <person name="Kellner H."/>
        </authorList>
    </citation>
    <scope>NUCLEOTIDE SEQUENCE [LARGE SCALE GENOMIC DNA]</scope>
    <source>
        <strain evidence="2 3">DSM 108380</strain>
    </source>
</reference>
<dbReference type="Proteomes" id="UP000566819">
    <property type="component" value="Unassembled WGS sequence"/>
</dbReference>